<accession>A0A139WW19</accession>
<organism evidence="1 2">
    <name type="scientific">Scytonema hofmannii PCC 7110</name>
    <dbReference type="NCBI Taxonomy" id="128403"/>
    <lineage>
        <taxon>Bacteria</taxon>
        <taxon>Bacillati</taxon>
        <taxon>Cyanobacteriota</taxon>
        <taxon>Cyanophyceae</taxon>
        <taxon>Nostocales</taxon>
        <taxon>Scytonemataceae</taxon>
        <taxon>Scytonema</taxon>
    </lineage>
</organism>
<keyword evidence="2" id="KW-1185">Reference proteome</keyword>
<proteinExistence type="predicted"/>
<name>A0A139WW19_9CYAN</name>
<dbReference type="EMBL" id="ANNX02000047">
    <property type="protein sequence ID" value="KYC36624.1"/>
    <property type="molecule type" value="Genomic_DNA"/>
</dbReference>
<dbReference type="AlphaFoldDB" id="A0A139WW19"/>
<dbReference type="RefSeq" id="WP_017744645.1">
    <property type="nucleotide sequence ID" value="NZ_KQ976354.1"/>
</dbReference>
<gene>
    <name evidence="1" type="ORF">WA1_43860</name>
</gene>
<evidence type="ECO:0000313" key="1">
    <source>
        <dbReference type="EMBL" id="KYC36624.1"/>
    </source>
</evidence>
<evidence type="ECO:0000313" key="2">
    <source>
        <dbReference type="Proteomes" id="UP000076925"/>
    </source>
</evidence>
<dbReference type="OrthoDB" id="582817at2"/>
<sequence length="85" mass="9158">MLQVTTTLQKISSNLAILDRTNCNADLYISTIREEDQGGLTLPPELVAATASAGLSIQISILVMLDDYLEPEQESSLSTTMVVDS</sequence>
<comment type="caution">
    <text evidence="1">The sequence shown here is derived from an EMBL/GenBank/DDBJ whole genome shotgun (WGS) entry which is preliminary data.</text>
</comment>
<reference evidence="1 2" key="1">
    <citation type="journal article" date="2013" name="Genome Biol. Evol.">
        <title>Genomes of Stigonematalean cyanobacteria (subsection V) and the evolution of oxygenic photosynthesis from prokaryotes to plastids.</title>
        <authorList>
            <person name="Dagan T."/>
            <person name="Roettger M."/>
            <person name="Stucken K."/>
            <person name="Landan G."/>
            <person name="Koch R."/>
            <person name="Major P."/>
            <person name="Gould S.B."/>
            <person name="Goremykin V.V."/>
            <person name="Rippka R."/>
            <person name="Tandeau de Marsac N."/>
            <person name="Gugger M."/>
            <person name="Lockhart P.J."/>
            <person name="Allen J.F."/>
            <person name="Brune I."/>
            <person name="Maus I."/>
            <person name="Puhler A."/>
            <person name="Martin W.F."/>
        </authorList>
    </citation>
    <scope>NUCLEOTIDE SEQUENCE [LARGE SCALE GENOMIC DNA]</scope>
    <source>
        <strain evidence="1 2">PCC 7110</strain>
    </source>
</reference>
<dbReference type="Proteomes" id="UP000076925">
    <property type="component" value="Unassembled WGS sequence"/>
</dbReference>
<protein>
    <submittedName>
        <fullName evidence="1">Uncharacterized protein</fullName>
    </submittedName>
</protein>